<name>A0A7X7LXK8_9RHOO</name>
<reference evidence="1 2" key="1">
    <citation type="journal article" date="2020" name="Biotechnol. Biofuels">
        <title>New insights from the biogas microbiome by comprehensive genome-resolved metagenomics of nearly 1600 species originating from multiple anaerobic digesters.</title>
        <authorList>
            <person name="Campanaro S."/>
            <person name="Treu L."/>
            <person name="Rodriguez-R L.M."/>
            <person name="Kovalovszki A."/>
            <person name="Ziels R.M."/>
            <person name="Maus I."/>
            <person name="Zhu X."/>
            <person name="Kougias P.G."/>
            <person name="Basile A."/>
            <person name="Luo G."/>
            <person name="Schluter A."/>
            <person name="Konstantinidis K.T."/>
            <person name="Angelidaki I."/>
        </authorList>
    </citation>
    <scope>NUCLEOTIDE SEQUENCE [LARGE SCALE GENOMIC DNA]</scope>
    <source>
        <strain evidence="1">AS06rmzACSIP_256</strain>
    </source>
</reference>
<gene>
    <name evidence="1" type="ORF">GX576_12855</name>
</gene>
<proteinExistence type="predicted"/>
<comment type="caution">
    <text evidence="1">The sequence shown here is derived from an EMBL/GenBank/DDBJ whole genome shotgun (WGS) entry which is preliminary data.</text>
</comment>
<dbReference type="Proteomes" id="UP000536534">
    <property type="component" value="Unassembled WGS sequence"/>
</dbReference>
<evidence type="ECO:0000313" key="1">
    <source>
        <dbReference type="EMBL" id="NLF55261.1"/>
    </source>
</evidence>
<dbReference type="EMBL" id="JAAYYV010000355">
    <property type="protein sequence ID" value="NLF55261.1"/>
    <property type="molecule type" value="Genomic_DNA"/>
</dbReference>
<protein>
    <submittedName>
        <fullName evidence="1">Uncharacterized protein</fullName>
    </submittedName>
</protein>
<sequence length="105" mass="11603">MSYVVTVAFGGNREYEISLHDAEVDAMSKDQARAWLAHEFDELECTPSNPMGKVLALDMILNVAKYGGEQRFEQAGEWARQFARATAAALDRPAIRVDVPAFIVG</sequence>
<evidence type="ECO:0000313" key="2">
    <source>
        <dbReference type="Proteomes" id="UP000536534"/>
    </source>
</evidence>
<organism evidence="1 2">
    <name type="scientific">Thauera phenolivorans</name>
    <dbReference type="NCBI Taxonomy" id="1792543"/>
    <lineage>
        <taxon>Bacteria</taxon>
        <taxon>Pseudomonadati</taxon>
        <taxon>Pseudomonadota</taxon>
        <taxon>Betaproteobacteria</taxon>
        <taxon>Rhodocyclales</taxon>
        <taxon>Zoogloeaceae</taxon>
        <taxon>Thauera</taxon>
    </lineage>
</organism>
<accession>A0A7X7LXK8</accession>
<dbReference type="AlphaFoldDB" id="A0A7X7LXK8"/>